<organism evidence="1">
    <name type="scientific">Anguilla anguilla</name>
    <name type="common">European freshwater eel</name>
    <name type="synonym">Muraena anguilla</name>
    <dbReference type="NCBI Taxonomy" id="7936"/>
    <lineage>
        <taxon>Eukaryota</taxon>
        <taxon>Metazoa</taxon>
        <taxon>Chordata</taxon>
        <taxon>Craniata</taxon>
        <taxon>Vertebrata</taxon>
        <taxon>Euteleostomi</taxon>
        <taxon>Actinopterygii</taxon>
        <taxon>Neopterygii</taxon>
        <taxon>Teleostei</taxon>
        <taxon>Anguilliformes</taxon>
        <taxon>Anguillidae</taxon>
        <taxon>Anguilla</taxon>
    </lineage>
</organism>
<dbReference type="AlphaFoldDB" id="A0A0E9T8K9"/>
<name>A0A0E9T8K9_ANGAN</name>
<proteinExistence type="predicted"/>
<accession>A0A0E9T8K9</accession>
<dbReference type="EMBL" id="GBXM01059362">
    <property type="protein sequence ID" value="JAH49215.1"/>
    <property type="molecule type" value="Transcribed_RNA"/>
</dbReference>
<evidence type="ECO:0000313" key="1">
    <source>
        <dbReference type="EMBL" id="JAH49215.1"/>
    </source>
</evidence>
<sequence length="27" mass="3330">MIPERTRRTLCCPSVEWCPQRRPTRRT</sequence>
<protein>
    <submittedName>
        <fullName evidence="1">Uncharacterized protein</fullName>
    </submittedName>
</protein>
<reference evidence="1" key="1">
    <citation type="submission" date="2014-11" db="EMBL/GenBank/DDBJ databases">
        <authorList>
            <person name="Amaro Gonzalez C."/>
        </authorList>
    </citation>
    <scope>NUCLEOTIDE SEQUENCE</scope>
</reference>
<reference evidence="1" key="2">
    <citation type="journal article" date="2015" name="Fish Shellfish Immunol.">
        <title>Early steps in the European eel (Anguilla anguilla)-Vibrio vulnificus interaction in the gills: Role of the RtxA13 toxin.</title>
        <authorList>
            <person name="Callol A."/>
            <person name="Pajuelo D."/>
            <person name="Ebbesson L."/>
            <person name="Teles M."/>
            <person name="MacKenzie S."/>
            <person name="Amaro C."/>
        </authorList>
    </citation>
    <scope>NUCLEOTIDE SEQUENCE</scope>
</reference>